<accession>A0A7J6WHF2</accession>
<feature type="non-terminal residue" evidence="2">
    <location>
        <position position="1"/>
    </location>
</feature>
<dbReference type="Proteomes" id="UP000554482">
    <property type="component" value="Unassembled WGS sequence"/>
</dbReference>
<dbReference type="EMBL" id="JABWDY010016070">
    <property type="protein sequence ID" value="KAF5196383.1"/>
    <property type="molecule type" value="Genomic_DNA"/>
</dbReference>
<proteinExistence type="predicted"/>
<comment type="caution">
    <text evidence="2">The sequence shown here is derived from an EMBL/GenBank/DDBJ whole genome shotgun (WGS) entry which is preliminary data.</text>
</comment>
<protein>
    <submittedName>
        <fullName evidence="2">Uncharacterized protein</fullName>
    </submittedName>
</protein>
<feature type="region of interest" description="Disordered" evidence="1">
    <location>
        <begin position="1"/>
        <end position="54"/>
    </location>
</feature>
<gene>
    <name evidence="2" type="ORF">FRX31_014030</name>
</gene>
<sequence>EPSDALDSSSDGDADASPRVPPIDSSPANPDVPSLVTPAPSALFDKAPAREKLG</sequence>
<evidence type="ECO:0000313" key="3">
    <source>
        <dbReference type="Proteomes" id="UP000554482"/>
    </source>
</evidence>
<organism evidence="2 3">
    <name type="scientific">Thalictrum thalictroides</name>
    <name type="common">Rue-anemone</name>
    <name type="synonym">Anemone thalictroides</name>
    <dbReference type="NCBI Taxonomy" id="46969"/>
    <lineage>
        <taxon>Eukaryota</taxon>
        <taxon>Viridiplantae</taxon>
        <taxon>Streptophyta</taxon>
        <taxon>Embryophyta</taxon>
        <taxon>Tracheophyta</taxon>
        <taxon>Spermatophyta</taxon>
        <taxon>Magnoliopsida</taxon>
        <taxon>Ranunculales</taxon>
        <taxon>Ranunculaceae</taxon>
        <taxon>Thalictroideae</taxon>
        <taxon>Thalictrum</taxon>
    </lineage>
</organism>
<keyword evidence="3" id="KW-1185">Reference proteome</keyword>
<dbReference type="AlphaFoldDB" id="A0A7J6WHF2"/>
<name>A0A7J6WHF2_THATH</name>
<reference evidence="2 3" key="1">
    <citation type="submission" date="2020-06" db="EMBL/GenBank/DDBJ databases">
        <title>Transcriptomic and genomic resources for Thalictrum thalictroides and T. hernandezii: Facilitating candidate gene discovery in an emerging model plant lineage.</title>
        <authorList>
            <person name="Arias T."/>
            <person name="Riano-Pachon D.M."/>
            <person name="Di Stilio V.S."/>
        </authorList>
    </citation>
    <scope>NUCLEOTIDE SEQUENCE [LARGE SCALE GENOMIC DNA]</scope>
    <source>
        <strain evidence="3">cv. WT478/WT964</strain>
        <tissue evidence="2">Leaves</tissue>
    </source>
</reference>
<evidence type="ECO:0000256" key="1">
    <source>
        <dbReference type="SAM" id="MobiDB-lite"/>
    </source>
</evidence>
<feature type="compositionally biased region" description="Acidic residues" evidence="1">
    <location>
        <begin position="1"/>
        <end position="14"/>
    </location>
</feature>
<evidence type="ECO:0000313" key="2">
    <source>
        <dbReference type="EMBL" id="KAF5196383.1"/>
    </source>
</evidence>